<protein>
    <recommendedName>
        <fullName evidence="2">Excalibur calcium-binding domain-containing protein</fullName>
    </recommendedName>
</protein>
<accession>A0A0F9PJG5</accession>
<organism evidence="3">
    <name type="scientific">marine sediment metagenome</name>
    <dbReference type="NCBI Taxonomy" id="412755"/>
    <lineage>
        <taxon>unclassified sequences</taxon>
        <taxon>metagenomes</taxon>
        <taxon>ecological metagenomes</taxon>
    </lineage>
</organism>
<feature type="region of interest" description="Disordered" evidence="1">
    <location>
        <begin position="30"/>
        <end position="50"/>
    </location>
</feature>
<feature type="compositionally biased region" description="Low complexity" evidence="1">
    <location>
        <begin position="35"/>
        <end position="44"/>
    </location>
</feature>
<sequence length="96" mass="10834">MIKLIFILLMVYGGWQYYQDSTPIPPAIHSEQATVKKSPPAKSVASKDDSRFSCDGRQHCSQMNSRAEAVFFINHCPNTKMDGDYDGIPCENDSRF</sequence>
<dbReference type="SMART" id="SM00894">
    <property type="entry name" value="Excalibur"/>
    <property type="match status" value="1"/>
</dbReference>
<comment type="caution">
    <text evidence="3">The sequence shown here is derived from an EMBL/GenBank/DDBJ whole genome shotgun (WGS) entry which is preliminary data.</text>
</comment>
<name>A0A0F9PJG5_9ZZZZ</name>
<proteinExistence type="predicted"/>
<dbReference type="InterPro" id="IPR008613">
    <property type="entry name" value="Excalibur_Ca-bd_domain"/>
</dbReference>
<evidence type="ECO:0000256" key="1">
    <source>
        <dbReference type="SAM" id="MobiDB-lite"/>
    </source>
</evidence>
<evidence type="ECO:0000313" key="3">
    <source>
        <dbReference type="EMBL" id="KKN24662.1"/>
    </source>
</evidence>
<reference evidence="3" key="1">
    <citation type="journal article" date="2015" name="Nature">
        <title>Complex archaea that bridge the gap between prokaryotes and eukaryotes.</title>
        <authorList>
            <person name="Spang A."/>
            <person name="Saw J.H."/>
            <person name="Jorgensen S.L."/>
            <person name="Zaremba-Niedzwiedzka K."/>
            <person name="Martijn J."/>
            <person name="Lind A.E."/>
            <person name="van Eijk R."/>
            <person name="Schleper C."/>
            <person name="Guy L."/>
            <person name="Ettema T.J."/>
        </authorList>
    </citation>
    <scope>NUCLEOTIDE SEQUENCE</scope>
</reference>
<feature type="domain" description="Excalibur calcium-binding" evidence="2">
    <location>
        <begin position="56"/>
        <end position="91"/>
    </location>
</feature>
<gene>
    <name evidence="3" type="ORF">LCGC14_0892660</name>
</gene>
<dbReference type="AlphaFoldDB" id="A0A0F9PJG5"/>
<dbReference type="Pfam" id="PF05901">
    <property type="entry name" value="Excalibur"/>
    <property type="match status" value="1"/>
</dbReference>
<evidence type="ECO:0000259" key="2">
    <source>
        <dbReference type="SMART" id="SM00894"/>
    </source>
</evidence>
<dbReference type="EMBL" id="LAZR01002866">
    <property type="protein sequence ID" value="KKN24662.1"/>
    <property type="molecule type" value="Genomic_DNA"/>
</dbReference>